<evidence type="ECO:0000313" key="2">
    <source>
        <dbReference type="EMBL" id="MDN4494694.1"/>
    </source>
</evidence>
<dbReference type="Gene3D" id="3.30.420.40">
    <property type="match status" value="2"/>
</dbReference>
<dbReference type="RefSeq" id="WP_301138992.1">
    <property type="nucleotide sequence ID" value="NZ_JAUHTQ010000011.1"/>
</dbReference>
<sequence length="323" mass="35471">MKESIILAVDGGATKTTLTIRSIQGNCIFEKTTSGCNYQTIGVDAATELLSHLLHSAYLSTKLETIHAAVFAMAGIDTKSDLQTVTHIIKQSLQGTPFHIEELVIENDVQAALVGLVENQPGALLISGTGSIIFGTDGKGYIVRAGGWGHRASDEGSGYWIGRQILKAVFRAEEGLEKPTILKKLVFEKLQIHSIDQLVTWLYQVDYTNAQTASIASVLKEAVSLGDKKAIHISEIAAEELFLLVKAMLTKLHYEDKGFTLYLNGGILKHDLFIQGRLRQLIHQTYPQITISLCEDPPVEDIVRRAKYALKNVALSKKKPPLH</sequence>
<evidence type="ECO:0000313" key="3">
    <source>
        <dbReference type="Proteomes" id="UP001172743"/>
    </source>
</evidence>
<dbReference type="Pfam" id="PF01869">
    <property type="entry name" value="BcrAD_BadFG"/>
    <property type="match status" value="1"/>
</dbReference>
<dbReference type="EMBL" id="JAUHTQ010000011">
    <property type="protein sequence ID" value="MDN4494694.1"/>
    <property type="molecule type" value="Genomic_DNA"/>
</dbReference>
<dbReference type="PANTHER" id="PTHR43190">
    <property type="entry name" value="N-ACETYL-D-GLUCOSAMINE KINASE"/>
    <property type="match status" value="1"/>
</dbReference>
<dbReference type="PANTHER" id="PTHR43190:SF3">
    <property type="entry name" value="N-ACETYL-D-GLUCOSAMINE KINASE"/>
    <property type="match status" value="1"/>
</dbReference>
<dbReference type="InterPro" id="IPR002731">
    <property type="entry name" value="ATPase_BadF"/>
</dbReference>
<feature type="domain" description="ATPase BadF/BadG/BcrA/BcrD type" evidence="1">
    <location>
        <begin position="9"/>
        <end position="292"/>
    </location>
</feature>
<accession>A0ABT8GTF4</accession>
<name>A0ABT8GTF4_9BACL</name>
<gene>
    <name evidence="2" type="ORF">QYB95_14160</name>
</gene>
<proteinExistence type="predicted"/>
<dbReference type="InterPro" id="IPR043129">
    <property type="entry name" value="ATPase_NBD"/>
</dbReference>
<dbReference type="InterPro" id="IPR052519">
    <property type="entry name" value="Euk-type_GlcNAc_Kinase"/>
</dbReference>
<protein>
    <submittedName>
        <fullName evidence="2">BadF/BadG/BcrA/BcrD ATPase family protein</fullName>
    </submittedName>
</protein>
<dbReference type="CDD" id="cd24007">
    <property type="entry name" value="ASKHA_NBD_eukNAGK-like"/>
    <property type="match status" value="1"/>
</dbReference>
<dbReference type="SUPFAM" id="SSF53067">
    <property type="entry name" value="Actin-like ATPase domain"/>
    <property type="match status" value="2"/>
</dbReference>
<evidence type="ECO:0000259" key="1">
    <source>
        <dbReference type="Pfam" id="PF01869"/>
    </source>
</evidence>
<comment type="caution">
    <text evidence="2">The sequence shown here is derived from an EMBL/GenBank/DDBJ whole genome shotgun (WGS) entry which is preliminary data.</text>
</comment>
<organism evidence="2 3">
    <name type="scientific">Ureibacillus aquaedulcis</name>
    <dbReference type="NCBI Taxonomy" id="3058421"/>
    <lineage>
        <taxon>Bacteria</taxon>
        <taxon>Bacillati</taxon>
        <taxon>Bacillota</taxon>
        <taxon>Bacilli</taxon>
        <taxon>Bacillales</taxon>
        <taxon>Caryophanaceae</taxon>
        <taxon>Ureibacillus</taxon>
    </lineage>
</organism>
<dbReference type="Proteomes" id="UP001172743">
    <property type="component" value="Unassembled WGS sequence"/>
</dbReference>
<keyword evidence="3" id="KW-1185">Reference proteome</keyword>
<reference evidence="2" key="1">
    <citation type="submission" date="2023-07" db="EMBL/GenBank/DDBJ databases">
        <title>Ureibacillus sp. isolated from freshwater well.</title>
        <authorList>
            <person name="Kirdat K."/>
            <person name="Bhatt A."/>
            <person name="Teware R."/>
            <person name="Bhavsar Y."/>
            <person name="Yadav A."/>
        </authorList>
    </citation>
    <scope>NUCLEOTIDE SEQUENCE</scope>
    <source>
        <strain evidence="2">BA0131</strain>
    </source>
</reference>